<comment type="catalytic activity">
    <reaction evidence="1">
        <text>ATP + protein L-histidine = ADP + protein N-phospho-L-histidine.</text>
        <dbReference type="EC" id="2.7.13.3"/>
    </reaction>
</comment>
<comment type="caution">
    <text evidence="18">The sequence shown here is derived from an EMBL/GenBank/DDBJ whole genome shotgun (WGS) entry which is preliminary data.</text>
</comment>
<dbReference type="GO" id="GO:0005524">
    <property type="term" value="F:ATP binding"/>
    <property type="evidence" value="ECO:0007669"/>
    <property type="project" value="UniProtKB-KW"/>
</dbReference>
<keyword evidence="14 15" id="KW-0472">Membrane</keyword>
<keyword evidence="19" id="KW-1185">Reference proteome</keyword>
<dbReference type="SUPFAM" id="SSF55874">
    <property type="entry name" value="ATPase domain of HSP90 chaperone/DNA topoisomerase II/histidine kinase"/>
    <property type="match status" value="1"/>
</dbReference>
<keyword evidence="11" id="KW-0067">ATP-binding</keyword>
<keyword evidence="5" id="KW-0997">Cell inner membrane</keyword>
<dbReference type="Gene3D" id="3.30.565.10">
    <property type="entry name" value="Histidine kinase-like ATPase, C-terminal domain"/>
    <property type="match status" value="1"/>
</dbReference>
<evidence type="ECO:0000256" key="8">
    <source>
        <dbReference type="ARBA" id="ARBA00022692"/>
    </source>
</evidence>
<evidence type="ECO:0000313" key="19">
    <source>
        <dbReference type="Proteomes" id="UP000572377"/>
    </source>
</evidence>
<dbReference type="CDD" id="cd00082">
    <property type="entry name" value="HisKA"/>
    <property type="match status" value="1"/>
</dbReference>
<evidence type="ECO:0000256" key="3">
    <source>
        <dbReference type="ARBA" id="ARBA00012438"/>
    </source>
</evidence>
<evidence type="ECO:0000256" key="5">
    <source>
        <dbReference type="ARBA" id="ARBA00022519"/>
    </source>
</evidence>
<dbReference type="Proteomes" id="UP000572377">
    <property type="component" value="Unassembled WGS sequence"/>
</dbReference>
<keyword evidence="9" id="KW-0547">Nucleotide-binding</keyword>
<keyword evidence="8 15" id="KW-0812">Transmembrane</keyword>
<keyword evidence="13" id="KW-0902">Two-component regulatory system</keyword>
<dbReference type="PRINTS" id="PR00344">
    <property type="entry name" value="BCTRLSENSOR"/>
</dbReference>
<dbReference type="PROSITE" id="PS50885">
    <property type="entry name" value="HAMP"/>
    <property type="match status" value="1"/>
</dbReference>
<feature type="transmembrane region" description="Helical" evidence="15">
    <location>
        <begin position="163"/>
        <end position="182"/>
    </location>
</feature>
<evidence type="ECO:0000256" key="2">
    <source>
        <dbReference type="ARBA" id="ARBA00004429"/>
    </source>
</evidence>
<dbReference type="InterPro" id="IPR036890">
    <property type="entry name" value="HATPase_C_sf"/>
</dbReference>
<dbReference type="GO" id="GO:0005886">
    <property type="term" value="C:plasma membrane"/>
    <property type="evidence" value="ECO:0007669"/>
    <property type="project" value="UniProtKB-SubCell"/>
</dbReference>
<evidence type="ECO:0000256" key="13">
    <source>
        <dbReference type="ARBA" id="ARBA00023012"/>
    </source>
</evidence>
<dbReference type="Pfam" id="PF02518">
    <property type="entry name" value="HATPase_c"/>
    <property type="match status" value="1"/>
</dbReference>
<dbReference type="SUPFAM" id="SSF47384">
    <property type="entry name" value="Homodimeric domain of signal transducing histidine kinase"/>
    <property type="match status" value="1"/>
</dbReference>
<dbReference type="PANTHER" id="PTHR44936:SF5">
    <property type="entry name" value="SENSOR HISTIDINE KINASE ENVZ"/>
    <property type="match status" value="1"/>
</dbReference>
<dbReference type="PANTHER" id="PTHR44936">
    <property type="entry name" value="SENSOR PROTEIN CREC"/>
    <property type="match status" value="1"/>
</dbReference>
<evidence type="ECO:0000256" key="12">
    <source>
        <dbReference type="ARBA" id="ARBA00022989"/>
    </source>
</evidence>
<evidence type="ECO:0000256" key="4">
    <source>
        <dbReference type="ARBA" id="ARBA00022475"/>
    </source>
</evidence>
<keyword evidence="4" id="KW-1003">Cell membrane</keyword>
<evidence type="ECO:0000256" key="7">
    <source>
        <dbReference type="ARBA" id="ARBA00022679"/>
    </source>
</evidence>
<feature type="domain" description="HAMP" evidence="17">
    <location>
        <begin position="183"/>
        <end position="234"/>
    </location>
</feature>
<reference evidence="18 19" key="1">
    <citation type="submission" date="2020-05" db="EMBL/GenBank/DDBJ databases">
        <title>Gimesia benthica sp. nov., a novel planctomycete isolated from a deep-sea water sample of the Northwest Indian Ocean.</title>
        <authorList>
            <person name="Wang J."/>
            <person name="Ruan C."/>
            <person name="Song L."/>
            <person name="Zhu Y."/>
            <person name="Li A."/>
            <person name="Zheng X."/>
            <person name="Wang L."/>
            <person name="Lu Z."/>
            <person name="Huang Y."/>
            <person name="Du W."/>
            <person name="Zhou Y."/>
            <person name="Huang L."/>
            <person name="Dai X."/>
        </authorList>
    </citation>
    <scope>NUCLEOTIDE SEQUENCE [LARGE SCALE GENOMIC DNA]</scope>
    <source>
        <strain evidence="18 19">YYQ-30</strain>
    </source>
</reference>
<gene>
    <name evidence="18" type="ORF">HMH01_09170</name>
</gene>
<dbReference type="InterPro" id="IPR050980">
    <property type="entry name" value="2C_sensor_his_kinase"/>
</dbReference>
<evidence type="ECO:0000256" key="9">
    <source>
        <dbReference type="ARBA" id="ARBA00022741"/>
    </source>
</evidence>
<evidence type="ECO:0000256" key="11">
    <source>
        <dbReference type="ARBA" id="ARBA00022840"/>
    </source>
</evidence>
<dbReference type="GO" id="GO:0000155">
    <property type="term" value="F:phosphorelay sensor kinase activity"/>
    <property type="evidence" value="ECO:0007669"/>
    <property type="project" value="InterPro"/>
</dbReference>
<sequence length="444" mass="48912">MKAPPLKTYLPRSLLPRTILIVMVPLIALQLVVAFVFVQRHFEGVTRQMTRSIAREIAVAQQVIDTSPTAAIAQLRLQNLSEPLAITLDLEPLETVSGDNLRLWYDLSGRALIQEMTALLGPDLRVDLRSNDRMVDARLQTDRGVLHAIIPRVRVTASNPHQLLVLMIVVSLVLAAIAILFLRNQMRPILDLADAADAFGKGRSVPFRPAGAEEVRRAGNAFLSMRARIERAIEQRTLMLSGVSHDLRTPLTRMKLTLALADDMPEAAEMNRDLNEMERMLDAFLAFAKGDQMEEMQEVDLPGLIAELAEQAARSGILLETSVQVETPGAATMPLREAAIRRALTNLVNNAARHASRVRLTLRLTQRAANFIVEDDGPGVPEDKREEVMRPFTRLDTARNQDKGAGVGLGLAIAQDVARSHGGALDLSDSPDLGGLRCVFRIPR</sequence>
<protein>
    <recommendedName>
        <fullName evidence="3">histidine kinase</fullName>
        <ecNumber evidence="3">2.7.13.3</ecNumber>
    </recommendedName>
</protein>
<organism evidence="18 19">
    <name type="scientific">Halovulum dunhuangense</name>
    <dbReference type="NCBI Taxonomy" id="1505036"/>
    <lineage>
        <taxon>Bacteria</taxon>
        <taxon>Pseudomonadati</taxon>
        <taxon>Pseudomonadota</taxon>
        <taxon>Alphaproteobacteria</taxon>
        <taxon>Rhodobacterales</taxon>
        <taxon>Paracoccaceae</taxon>
        <taxon>Halovulum</taxon>
    </lineage>
</organism>
<dbReference type="SMART" id="SM00388">
    <property type="entry name" value="HisKA"/>
    <property type="match status" value="1"/>
</dbReference>
<dbReference type="InterPro" id="IPR003660">
    <property type="entry name" value="HAMP_dom"/>
</dbReference>
<dbReference type="InterPro" id="IPR004358">
    <property type="entry name" value="Sig_transdc_His_kin-like_C"/>
</dbReference>
<dbReference type="SMART" id="SM00387">
    <property type="entry name" value="HATPase_c"/>
    <property type="match status" value="1"/>
</dbReference>
<name>A0A849L2U1_9RHOB</name>
<evidence type="ECO:0000256" key="1">
    <source>
        <dbReference type="ARBA" id="ARBA00000085"/>
    </source>
</evidence>
<dbReference type="InterPro" id="IPR036097">
    <property type="entry name" value="HisK_dim/P_sf"/>
</dbReference>
<evidence type="ECO:0000313" key="18">
    <source>
        <dbReference type="EMBL" id="NNU80605.1"/>
    </source>
</evidence>
<dbReference type="InterPro" id="IPR003661">
    <property type="entry name" value="HisK_dim/P_dom"/>
</dbReference>
<dbReference type="EMBL" id="JABFBC010000001">
    <property type="protein sequence ID" value="NNU80605.1"/>
    <property type="molecule type" value="Genomic_DNA"/>
</dbReference>
<proteinExistence type="predicted"/>
<evidence type="ECO:0000256" key="14">
    <source>
        <dbReference type="ARBA" id="ARBA00023136"/>
    </source>
</evidence>
<dbReference type="InterPro" id="IPR003594">
    <property type="entry name" value="HATPase_dom"/>
</dbReference>
<dbReference type="Pfam" id="PF00512">
    <property type="entry name" value="HisKA"/>
    <property type="match status" value="1"/>
</dbReference>
<keyword evidence="10 18" id="KW-0418">Kinase</keyword>
<evidence type="ECO:0000256" key="15">
    <source>
        <dbReference type="SAM" id="Phobius"/>
    </source>
</evidence>
<feature type="domain" description="Histidine kinase" evidence="16">
    <location>
        <begin position="242"/>
        <end position="444"/>
    </location>
</feature>
<dbReference type="Gene3D" id="1.10.287.130">
    <property type="match status" value="1"/>
</dbReference>
<keyword evidence="7" id="KW-0808">Transferase</keyword>
<dbReference type="EC" id="2.7.13.3" evidence="3"/>
<evidence type="ECO:0000259" key="17">
    <source>
        <dbReference type="PROSITE" id="PS50885"/>
    </source>
</evidence>
<keyword evidence="6" id="KW-0597">Phosphoprotein</keyword>
<evidence type="ECO:0000256" key="10">
    <source>
        <dbReference type="ARBA" id="ARBA00022777"/>
    </source>
</evidence>
<dbReference type="InterPro" id="IPR005467">
    <property type="entry name" value="His_kinase_dom"/>
</dbReference>
<dbReference type="SMART" id="SM00304">
    <property type="entry name" value="HAMP"/>
    <property type="match status" value="1"/>
</dbReference>
<accession>A0A849L2U1</accession>
<evidence type="ECO:0000259" key="16">
    <source>
        <dbReference type="PROSITE" id="PS50109"/>
    </source>
</evidence>
<feature type="transmembrane region" description="Helical" evidence="15">
    <location>
        <begin position="20"/>
        <end position="38"/>
    </location>
</feature>
<evidence type="ECO:0000256" key="6">
    <source>
        <dbReference type="ARBA" id="ARBA00022553"/>
    </source>
</evidence>
<dbReference type="PROSITE" id="PS50109">
    <property type="entry name" value="HIS_KIN"/>
    <property type="match status" value="1"/>
</dbReference>
<comment type="subcellular location">
    <subcellularLocation>
        <location evidence="2">Cell inner membrane</location>
        <topology evidence="2">Multi-pass membrane protein</topology>
    </subcellularLocation>
</comment>
<keyword evidence="12 15" id="KW-1133">Transmembrane helix</keyword>
<dbReference type="AlphaFoldDB" id="A0A849L2U1"/>